<keyword evidence="4 11" id="KW-1134">Transmembrane beta strand</keyword>
<feature type="compositionally biased region" description="Basic and acidic residues" evidence="13">
    <location>
        <begin position="221"/>
        <end position="243"/>
    </location>
</feature>
<evidence type="ECO:0000256" key="14">
    <source>
        <dbReference type="SAM" id="SignalP"/>
    </source>
</evidence>
<dbReference type="PROSITE" id="PS52016">
    <property type="entry name" value="TONB_DEPENDENT_REC_3"/>
    <property type="match status" value="1"/>
</dbReference>
<dbReference type="Pfam" id="PF00593">
    <property type="entry name" value="TonB_dep_Rec_b-barrel"/>
    <property type="match status" value="1"/>
</dbReference>
<dbReference type="InterPro" id="IPR037066">
    <property type="entry name" value="Plug_dom_sf"/>
</dbReference>
<comment type="similarity">
    <text evidence="2">Belongs to the TonB-dependent receptor family. Hemoglobin/haptoglobin binding protein subfamily.</text>
</comment>
<evidence type="ECO:0000313" key="18">
    <source>
        <dbReference type="Proteomes" id="UP001209922"/>
    </source>
</evidence>
<evidence type="ECO:0000256" key="7">
    <source>
        <dbReference type="ARBA" id="ARBA00023077"/>
    </source>
</evidence>
<evidence type="ECO:0000259" key="15">
    <source>
        <dbReference type="Pfam" id="PF00593"/>
    </source>
</evidence>
<keyword evidence="3 11" id="KW-0813">Transport</keyword>
<organism evidence="17 18">
    <name type="scientific">Xanthomonas chitinilytica</name>
    <dbReference type="NCBI Taxonomy" id="2989819"/>
    <lineage>
        <taxon>Bacteria</taxon>
        <taxon>Pseudomonadati</taxon>
        <taxon>Pseudomonadota</taxon>
        <taxon>Gammaproteobacteria</taxon>
        <taxon>Lysobacterales</taxon>
        <taxon>Lysobacteraceae</taxon>
        <taxon>Xanthomonas</taxon>
    </lineage>
</organism>
<feature type="domain" description="TonB-dependent receptor-like beta-barrel" evidence="15">
    <location>
        <begin position="268"/>
        <end position="652"/>
    </location>
</feature>
<keyword evidence="18" id="KW-1185">Reference proteome</keyword>
<sequence>MKPHPSPRTGLRRPQPSTALLHGAIALALAGAWPAAPALAADDGIFELGAVVVHAQRPQSPPPGETAITAAQLDRLNRETVGEAVATTPGVALSRNSRNEDLVYVRGFDPRQVPVFLDGIPLYVPYDGYVDFGRFATFDLAQIRIAKGAASPLYGPNILGGAINLISRRPQEKFEGDARLGADSGGERKAAANLGSNQGQWYLQAGLSWSEADGFPLPDGFVDHKADPTDTGDERQNAHREDRRVSIKLGLTPNERDEYALGYVKQDGEKGNPVYTGRASSGIRYWRWPYWDKESLYFIGNIGLGEKHTLKLRLYEDRYGNGLEAYSDGSYRTPLDNTSFPSMYDDKTRGATVELASQAFAGHDLHLAVHYKDDRHSDRNPSSPTKDYRDVTTAVAVEDTLALGEASRLRIGGSHERREAREVYYWNTGKTDASNGLLELVHDLSADNQLFASVSYKTRFPTIKDRYSARMGRALPNPDLKPETARHVELGWRGQPWPGAQAEAALFYSRIDDLIQDAQIASGECGGTVCDQAQNIGKARHRGVELSLQQRFAEHGQLGIGYTWLDRDNLEDASVPLTDSPRQRLFAHASWAFSPQWRAVVTAEAEQGRIVAYSGPGNRNGYLELHGYATFGAKLVWSPLEKLEIEAGGRNLGDRWYELSEGYPMPGRSWFANVVTRF</sequence>
<evidence type="ECO:0000256" key="8">
    <source>
        <dbReference type="ARBA" id="ARBA00023136"/>
    </source>
</evidence>
<dbReference type="SUPFAM" id="SSF56935">
    <property type="entry name" value="Porins"/>
    <property type="match status" value="1"/>
</dbReference>
<keyword evidence="8 11" id="KW-0472">Membrane</keyword>
<evidence type="ECO:0000256" key="13">
    <source>
        <dbReference type="SAM" id="MobiDB-lite"/>
    </source>
</evidence>
<dbReference type="InterPro" id="IPR000531">
    <property type="entry name" value="Beta-barrel_TonB"/>
</dbReference>
<protein>
    <submittedName>
        <fullName evidence="17">TonB-dependent receptor</fullName>
    </submittedName>
</protein>
<dbReference type="EMBL" id="JAPCHY010000005">
    <property type="protein sequence ID" value="MCW4472539.1"/>
    <property type="molecule type" value="Genomic_DNA"/>
</dbReference>
<accession>A0ABT3JVM7</accession>
<dbReference type="InterPro" id="IPR036942">
    <property type="entry name" value="Beta-barrel_TonB_sf"/>
</dbReference>
<dbReference type="PANTHER" id="PTHR30069">
    <property type="entry name" value="TONB-DEPENDENT OUTER MEMBRANE RECEPTOR"/>
    <property type="match status" value="1"/>
</dbReference>
<comment type="caution">
    <text evidence="17">The sequence shown here is derived from an EMBL/GenBank/DDBJ whole genome shotgun (WGS) entry which is preliminary data.</text>
</comment>
<proteinExistence type="inferred from homology"/>
<feature type="domain" description="TonB-dependent receptor plug" evidence="16">
    <location>
        <begin position="66"/>
        <end position="162"/>
    </location>
</feature>
<evidence type="ECO:0000256" key="3">
    <source>
        <dbReference type="ARBA" id="ARBA00022448"/>
    </source>
</evidence>
<feature type="chain" id="PRO_5046822218" evidence="14">
    <location>
        <begin position="41"/>
        <end position="678"/>
    </location>
</feature>
<gene>
    <name evidence="17" type="ORF">OK345_08485</name>
</gene>
<evidence type="ECO:0000313" key="17">
    <source>
        <dbReference type="EMBL" id="MCW4472539.1"/>
    </source>
</evidence>
<keyword evidence="7 12" id="KW-0798">TonB box</keyword>
<feature type="signal peptide" evidence="14">
    <location>
        <begin position="1"/>
        <end position="40"/>
    </location>
</feature>
<keyword evidence="6 14" id="KW-0732">Signal</keyword>
<evidence type="ECO:0000259" key="16">
    <source>
        <dbReference type="Pfam" id="PF07715"/>
    </source>
</evidence>
<evidence type="ECO:0000256" key="2">
    <source>
        <dbReference type="ARBA" id="ARBA00008143"/>
    </source>
</evidence>
<dbReference type="Gene3D" id="2.170.130.10">
    <property type="entry name" value="TonB-dependent receptor, plug domain"/>
    <property type="match status" value="1"/>
</dbReference>
<comment type="subcellular location">
    <subcellularLocation>
        <location evidence="1 11">Cell outer membrane</location>
        <topology evidence="1 11">Multi-pass membrane protein</topology>
    </subcellularLocation>
</comment>
<evidence type="ECO:0000256" key="9">
    <source>
        <dbReference type="ARBA" id="ARBA00023170"/>
    </source>
</evidence>
<evidence type="ECO:0000256" key="5">
    <source>
        <dbReference type="ARBA" id="ARBA00022692"/>
    </source>
</evidence>
<dbReference type="Proteomes" id="UP001209922">
    <property type="component" value="Unassembled WGS sequence"/>
</dbReference>
<reference evidence="17 18" key="1">
    <citation type="submission" date="2022-10" db="EMBL/GenBank/DDBJ databases">
        <title>Xanthomonas sp. H13-6.</title>
        <authorList>
            <person name="Liu X."/>
            <person name="Deng Z."/>
            <person name="Jiang Y."/>
            <person name="Yu T."/>
            <person name="Ai J."/>
        </authorList>
    </citation>
    <scope>NUCLEOTIDE SEQUENCE [LARGE SCALE GENOMIC DNA]</scope>
    <source>
        <strain evidence="17 18">H13-6</strain>
    </source>
</reference>
<feature type="region of interest" description="Disordered" evidence="13">
    <location>
        <begin position="220"/>
        <end position="243"/>
    </location>
</feature>
<evidence type="ECO:0000256" key="6">
    <source>
        <dbReference type="ARBA" id="ARBA00022729"/>
    </source>
</evidence>
<evidence type="ECO:0000256" key="11">
    <source>
        <dbReference type="PROSITE-ProRule" id="PRU01360"/>
    </source>
</evidence>
<keyword evidence="9 17" id="KW-0675">Receptor</keyword>
<dbReference type="InterPro" id="IPR039426">
    <property type="entry name" value="TonB-dep_rcpt-like"/>
</dbReference>
<dbReference type="Pfam" id="PF07715">
    <property type="entry name" value="Plug"/>
    <property type="match status" value="1"/>
</dbReference>
<keyword evidence="5 11" id="KW-0812">Transmembrane</keyword>
<keyword evidence="10 11" id="KW-0998">Cell outer membrane</keyword>
<evidence type="ECO:0000256" key="1">
    <source>
        <dbReference type="ARBA" id="ARBA00004571"/>
    </source>
</evidence>
<evidence type="ECO:0000256" key="12">
    <source>
        <dbReference type="RuleBase" id="RU003357"/>
    </source>
</evidence>
<name>A0ABT3JVM7_9XANT</name>
<dbReference type="Gene3D" id="2.40.170.20">
    <property type="entry name" value="TonB-dependent receptor, beta-barrel domain"/>
    <property type="match status" value="1"/>
</dbReference>
<evidence type="ECO:0000256" key="4">
    <source>
        <dbReference type="ARBA" id="ARBA00022452"/>
    </source>
</evidence>
<dbReference type="PANTHER" id="PTHR30069:SF29">
    <property type="entry name" value="HEMOGLOBIN AND HEMOGLOBIN-HAPTOGLOBIN-BINDING PROTEIN 1-RELATED"/>
    <property type="match status" value="1"/>
</dbReference>
<dbReference type="RefSeq" id="WP_265127496.1">
    <property type="nucleotide sequence ID" value="NZ_JAPCHY010000005.1"/>
</dbReference>
<evidence type="ECO:0000256" key="10">
    <source>
        <dbReference type="ARBA" id="ARBA00023237"/>
    </source>
</evidence>
<dbReference type="CDD" id="cd01347">
    <property type="entry name" value="ligand_gated_channel"/>
    <property type="match status" value="1"/>
</dbReference>
<dbReference type="InterPro" id="IPR012910">
    <property type="entry name" value="Plug_dom"/>
</dbReference>